<sequence length="436" mass="47323">MAQLQELERAACDVIQNVKEIQDLRHAKLSVIGGLALMHYLPEYRTTDDYELILVPLKNINFITNISTSPSSLKKRLLERPESPFFQRSQALFYKAPHGQEIRVDISPEWLSPYLPESAVKVQDISEDEVPYISLTDLIVFKLDSSGLRSNPVKKERDALDAAALVDLATHKSSLRLSEKQEQVVEEALCDVAKCGTKEKGWWEKRMGLTKKAAYDNGGGGGGARRQGRPHSKSDPSPSRSPLRNDPNAAWHYERLDHAHIRRFNSLHSSGGGGRRPGVARSSSQKMLRDTGRTMTQPKTTHASFLQLGARKSGLSNEIATSNSNSSSGGGGGANCYEDIDEQYYTLEPRGSPSGRGSPAMGLGGGGGGGGYFDVPRTPPGGLGTVTEHAAAAVVVGVRRSSKSDYFDLSPGESPSAVSQPRRPPGLDKRSVTFLL</sequence>
<feature type="region of interest" description="Disordered" evidence="1">
    <location>
        <begin position="347"/>
        <end position="384"/>
    </location>
</feature>
<feature type="region of interest" description="Disordered" evidence="1">
    <location>
        <begin position="265"/>
        <end position="299"/>
    </location>
</feature>
<feature type="compositionally biased region" description="Gly residues" evidence="1">
    <location>
        <begin position="362"/>
        <end position="372"/>
    </location>
</feature>
<evidence type="ECO:0000313" key="2">
    <source>
        <dbReference type="EMBL" id="KAK6950888.1"/>
    </source>
</evidence>
<accession>A0AAX6MDW7</accession>
<keyword evidence="3" id="KW-1185">Reference proteome</keyword>
<feature type="region of interest" description="Disordered" evidence="1">
    <location>
        <begin position="316"/>
        <end position="335"/>
    </location>
</feature>
<evidence type="ECO:0000256" key="1">
    <source>
        <dbReference type="SAM" id="MobiDB-lite"/>
    </source>
</evidence>
<dbReference type="EMBL" id="JBANMG010000007">
    <property type="protein sequence ID" value="KAK6950888.1"/>
    <property type="molecule type" value="Genomic_DNA"/>
</dbReference>
<name>A0AAX6MDW7_9PEZI</name>
<protein>
    <submittedName>
        <fullName evidence="2">Uncharacterized protein</fullName>
    </submittedName>
</protein>
<feature type="region of interest" description="Disordered" evidence="1">
    <location>
        <begin position="213"/>
        <end position="247"/>
    </location>
</feature>
<reference evidence="2 3" key="1">
    <citation type="journal article" date="2024" name="Front Chem Biol">
        <title>Unveiling the potential of Daldinia eschscholtzii MFLUCC 19-0629 through bioactivity and bioinformatics studies for enhanced sustainable agriculture production.</title>
        <authorList>
            <person name="Brooks S."/>
            <person name="Weaver J.A."/>
            <person name="Klomchit A."/>
            <person name="Alharthi S.A."/>
            <person name="Onlamun T."/>
            <person name="Nurani R."/>
            <person name="Vong T.K."/>
            <person name="Alberti F."/>
            <person name="Greco C."/>
        </authorList>
    </citation>
    <scope>NUCLEOTIDE SEQUENCE [LARGE SCALE GENOMIC DNA]</scope>
    <source>
        <strain evidence="2">MFLUCC 19-0629</strain>
    </source>
</reference>
<evidence type="ECO:0000313" key="3">
    <source>
        <dbReference type="Proteomes" id="UP001369815"/>
    </source>
</evidence>
<proteinExistence type="predicted"/>
<feature type="compositionally biased region" description="Basic and acidic residues" evidence="1">
    <location>
        <begin position="425"/>
        <end position="436"/>
    </location>
</feature>
<comment type="caution">
    <text evidence="2">The sequence shown here is derived from an EMBL/GenBank/DDBJ whole genome shotgun (WGS) entry which is preliminary data.</text>
</comment>
<feature type="region of interest" description="Disordered" evidence="1">
    <location>
        <begin position="404"/>
        <end position="436"/>
    </location>
</feature>
<dbReference type="Proteomes" id="UP001369815">
    <property type="component" value="Unassembled WGS sequence"/>
</dbReference>
<dbReference type="AlphaFoldDB" id="A0AAX6MDW7"/>
<gene>
    <name evidence="2" type="ORF">Daesc_007416</name>
</gene>
<organism evidence="2 3">
    <name type="scientific">Daldinia eschscholtzii</name>
    <dbReference type="NCBI Taxonomy" id="292717"/>
    <lineage>
        <taxon>Eukaryota</taxon>
        <taxon>Fungi</taxon>
        <taxon>Dikarya</taxon>
        <taxon>Ascomycota</taxon>
        <taxon>Pezizomycotina</taxon>
        <taxon>Sordariomycetes</taxon>
        <taxon>Xylariomycetidae</taxon>
        <taxon>Xylariales</taxon>
        <taxon>Hypoxylaceae</taxon>
        <taxon>Daldinia</taxon>
    </lineage>
</organism>